<dbReference type="Gene3D" id="2.60.200.60">
    <property type="match status" value="1"/>
</dbReference>
<dbReference type="InterPro" id="IPR008727">
    <property type="entry name" value="PAAR_motif"/>
</dbReference>
<organism evidence="1 2">
    <name type="scientific">Candidatus Ozemobacter sibiricus</name>
    <dbReference type="NCBI Taxonomy" id="2268124"/>
    <lineage>
        <taxon>Bacteria</taxon>
        <taxon>Candidatus Ozemobacteria</taxon>
        <taxon>Candidatus Ozemobacterales</taxon>
        <taxon>Candidatus Ozemobacteraceae</taxon>
        <taxon>Candidatus Ozemobacter</taxon>
    </lineage>
</organism>
<name>A0A367ZM72_9BACT</name>
<accession>A0A367ZM72</accession>
<dbReference type="Proteomes" id="UP000252355">
    <property type="component" value="Unassembled WGS sequence"/>
</dbReference>
<dbReference type="EMBL" id="QOQW01000015">
    <property type="protein sequence ID" value="RCK79225.1"/>
    <property type="molecule type" value="Genomic_DNA"/>
</dbReference>
<protein>
    <submittedName>
        <fullName evidence="1">PAAR domain protein</fullName>
    </submittedName>
</protein>
<reference evidence="1 2" key="1">
    <citation type="submission" date="2018-05" db="EMBL/GenBank/DDBJ databases">
        <title>A metagenomic window into the 2 km-deep terrestrial subsurface aquifer revealed taxonomically and functionally diverse microbial community comprising novel uncultured bacterial lineages.</title>
        <authorList>
            <person name="Kadnikov V.V."/>
            <person name="Mardanov A.V."/>
            <person name="Beletsky A.V."/>
            <person name="Banks D."/>
            <person name="Pimenov N.V."/>
            <person name="Frank Y.A."/>
            <person name="Karnachuk O.V."/>
            <person name="Ravin N.V."/>
        </authorList>
    </citation>
    <scope>NUCLEOTIDE SEQUENCE [LARGE SCALE GENOMIC DNA]</scope>
    <source>
        <strain evidence="1">BY5</strain>
    </source>
</reference>
<comment type="caution">
    <text evidence="1">The sequence shown here is derived from an EMBL/GenBank/DDBJ whole genome shotgun (WGS) entry which is preliminary data.</text>
</comment>
<proteinExistence type="predicted"/>
<evidence type="ECO:0000313" key="1">
    <source>
        <dbReference type="EMBL" id="RCK79225.1"/>
    </source>
</evidence>
<evidence type="ECO:0000313" key="2">
    <source>
        <dbReference type="Proteomes" id="UP000252355"/>
    </source>
</evidence>
<sequence>MTPIVTGSLDTATEGLPNARIGDITACGAIIVTGSLNTND</sequence>
<gene>
    <name evidence="1" type="ORF">OZSIB_0339</name>
</gene>
<dbReference type="Pfam" id="PF05488">
    <property type="entry name" value="PAAR_motif"/>
    <property type="match status" value="1"/>
</dbReference>
<dbReference type="AlphaFoldDB" id="A0A367ZM72"/>